<evidence type="ECO:0000259" key="3">
    <source>
        <dbReference type="Pfam" id="PF19295"/>
    </source>
</evidence>
<name>A0A1U7HT22_9CYAN</name>
<evidence type="ECO:0000313" key="5">
    <source>
        <dbReference type="Proteomes" id="UP000186868"/>
    </source>
</evidence>
<comment type="caution">
    <text evidence="4">The sequence shown here is derived from an EMBL/GenBank/DDBJ whole genome shotgun (WGS) entry which is preliminary data.</text>
</comment>
<dbReference type="Pfam" id="PF19295">
    <property type="entry name" value="SufBD_N"/>
    <property type="match status" value="1"/>
</dbReference>
<gene>
    <name evidence="4" type="ORF">NIES593_01060</name>
</gene>
<dbReference type="PANTHER" id="PTHR43575">
    <property type="entry name" value="PROTEIN ABCI7, CHLOROPLASTIC"/>
    <property type="match status" value="1"/>
</dbReference>
<feature type="domain" description="SUF system FeS cluster assembly SufBD N-terminal" evidence="3">
    <location>
        <begin position="31"/>
        <end position="184"/>
    </location>
</feature>
<dbReference type="SUPFAM" id="SSF101960">
    <property type="entry name" value="Stabilizer of iron transporter SufD"/>
    <property type="match status" value="1"/>
</dbReference>
<dbReference type="NCBIfam" id="TIGR01981">
    <property type="entry name" value="sufD"/>
    <property type="match status" value="1"/>
</dbReference>
<dbReference type="InterPro" id="IPR055346">
    <property type="entry name" value="Fe-S_cluster_assembly_SufBD"/>
</dbReference>
<dbReference type="InterPro" id="IPR037284">
    <property type="entry name" value="SUF_FeS_clus_asmbl_SufBD_sf"/>
</dbReference>
<comment type="similarity">
    <text evidence="1">Belongs to the iron-sulfur cluster assembly SufBD family.</text>
</comment>
<dbReference type="EMBL" id="MRCB01000001">
    <property type="protein sequence ID" value="OKH26674.1"/>
    <property type="molecule type" value="Genomic_DNA"/>
</dbReference>
<dbReference type="AlphaFoldDB" id="A0A1U7HT22"/>
<dbReference type="Pfam" id="PF01458">
    <property type="entry name" value="SUFBD_core"/>
    <property type="match status" value="1"/>
</dbReference>
<dbReference type="RefSeq" id="WP_073597811.1">
    <property type="nucleotide sequence ID" value="NZ_MRCB01000001.1"/>
</dbReference>
<dbReference type="STRING" id="1921803.NIES593_01060"/>
<proteinExistence type="inferred from homology"/>
<dbReference type="PANTHER" id="PTHR43575:SF1">
    <property type="entry name" value="PROTEIN ABCI7, CHLOROPLASTIC"/>
    <property type="match status" value="1"/>
</dbReference>
<dbReference type="GO" id="GO:0016226">
    <property type="term" value="P:iron-sulfur cluster assembly"/>
    <property type="evidence" value="ECO:0007669"/>
    <property type="project" value="InterPro"/>
</dbReference>
<evidence type="ECO:0000313" key="4">
    <source>
        <dbReference type="EMBL" id="OKH26674.1"/>
    </source>
</evidence>
<dbReference type="OrthoDB" id="9803529at2"/>
<protein>
    <submittedName>
        <fullName evidence="4">Fe-S cluster assembly protein SufD</fullName>
    </submittedName>
</protein>
<accession>A0A1U7HT22</accession>
<reference evidence="4 5" key="1">
    <citation type="submission" date="2016-11" db="EMBL/GenBank/DDBJ databases">
        <title>Draft Genome Sequences of Nine Cyanobacterial Strains from Diverse Habitats.</title>
        <authorList>
            <person name="Zhu T."/>
            <person name="Hou S."/>
            <person name="Lu X."/>
            <person name="Hess W.R."/>
        </authorList>
    </citation>
    <scope>NUCLEOTIDE SEQUENCE [LARGE SCALE GENOMIC DNA]</scope>
    <source>
        <strain evidence="4 5">NIES-593</strain>
    </source>
</reference>
<feature type="domain" description="SUF system FeS cluster assembly SufBD core" evidence="2">
    <location>
        <begin position="194"/>
        <end position="422"/>
    </location>
</feature>
<organism evidence="4 5">
    <name type="scientific">Hydrococcus rivularis NIES-593</name>
    <dbReference type="NCBI Taxonomy" id="1921803"/>
    <lineage>
        <taxon>Bacteria</taxon>
        <taxon>Bacillati</taxon>
        <taxon>Cyanobacteriota</taxon>
        <taxon>Cyanophyceae</taxon>
        <taxon>Pleurocapsales</taxon>
        <taxon>Hydrococcaceae</taxon>
        <taxon>Hydrococcus</taxon>
    </lineage>
</organism>
<sequence>MSTTAILKTEETGLTSDAYLRDLLKKCEAKKMVENIAIADKIEELRRQAVSQVLESRIPSKRDEEWRFTDLSDWLQISFQVAEKATIAAGDIEGLTLPEAKQSRIVFVNGFYCPELSDVSGLPEGVYVGNLVDLPDAQNNKIVKYLARQEDATEIFTALNTSGLIDVAVIWANPNVIVETPIQVLFLSVSGSSPSFSQPRLLVVAETGSSLELVEFYGAVGKNTPYFTNAVTEIWVQDNAQVRHNRIQQESEKGFHIAKSAIAQARDSRYTCNEINLGGKLYRNNLDIFQTGEQTTTHLNGLVAISGEQVSDTHSAIFLTKPHGTTDQLHKCIIDGSAHAVFNGKVFVPKAAQLTNAAQLNRNLLLSPKARVNTKPELQITADNVKCSHGATVSQLEADEVFYLRSRGLTEADSRRLLVDAFAAEILERISIESLRQQLTQLIAQKVKN</sequence>
<keyword evidence="5" id="KW-1185">Reference proteome</keyword>
<dbReference type="Proteomes" id="UP000186868">
    <property type="component" value="Unassembled WGS sequence"/>
</dbReference>
<evidence type="ECO:0000259" key="2">
    <source>
        <dbReference type="Pfam" id="PF01458"/>
    </source>
</evidence>
<dbReference type="InterPro" id="IPR000825">
    <property type="entry name" value="SUF_FeS_clus_asmbl_SufBD_core"/>
</dbReference>
<evidence type="ECO:0000256" key="1">
    <source>
        <dbReference type="ARBA" id="ARBA00043967"/>
    </source>
</evidence>
<dbReference type="InterPro" id="IPR011542">
    <property type="entry name" value="SUF_FeS_clus_asmbl_SufD"/>
</dbReference>
<dbReference type="InterPro" id="IPR045595">
    <property type="entry name" value="SufBD_N"/>
</dbReference>